<evidence type="ECO:0000259" key="1">
    <source>
        <dbReference type="Pfam" id="PF12137"/>
    </source>
</evidence>
<dbReference type="GO" id="GO:0016817">
    <property type="term" value="F:hydrolase activity, acting on acid anhydrides"/>
    <property type="evidence" value="ECO:0007669"/>
    <property type="project" value="InterPro"/>
</dbReference>
<feature type="domain" description="RNA polymerase recycling bacterial C-terminal" evidence="1">
    <location>
        <begin position="2"/>
        <end position="319"/>
    </location>
</feature>
<organism evidence="2">
    <name type="scientific">marine metagenome</name>
    <dbReference type="NCBI Taxonomy" id="408172"/>
    <lineage>
        <taxon>unclassified sequences</taxon>
        <taxon>metagenomes</taxon>
        <taxon>ecological metagenomes</taxon>
    </lineage>
</organism>
<proteinExistence type="predicted"/>
<dbReference type="Gene3D" id="6.10.140.1500">
    <property type="match status" value="1"/>
</dbReference>
<evidence type="ECO:0000313" key="2">
    <source>
        <dbReference type="EMBL" id="SVC98509.1"/>
    </source>
</evidence>
<dbReference type="Gene3D" id="3.30.360.80">
    <property type="match status" value="1"/>
</dbReference>
<dbReference type="InterPro" id="IPR022737">
    <property type="entry name" value="RapA_C"/>
</dbReference>
<reference evidence="2" key="1">
    <citation type="submission" date="2018-05" db="EMBL/GenBank/DDBJ databases">
        <authorList>
            <person name="Lanie J.A."/>
            <person name="Ng W.-L."/>
            <person name="Kazmierczak K.M."/>
            <person name="Andrzejewski T.M."/>
            <person name="Davidsen T.M."/>
            <person name="Wayne K.J."/>
            <person name="Tettelin H."/>
            <person name="Glass J.I."/>
            <person name="Rusch D."/>
            <person name="Podicherti R."/>
            <person name="Tsui H.-C.T."/>
            <person name="Winkler M.E."/>
        </authorList>
    </citation>
    <scope>NUCLEOTIDE SEQUENCE</scope>
</reference>
<accession>A0A382RLE8</accession>
<dbReference type="EMBL" id="UINC01122598">
    <property type="protein sequence ID" value="SVC98509.1"/>
    <property type="molecule type" value="Genomic_DNA"/>
</dbReference>
<gene>
    <name evidence="2" type="ORF">METZ01_LOCUS351363</name>
</gene>
<name>A0A382RLE8_9ZZZZ</name>
<feature type="non-terminal residue" evidence="2">
    <location>
        <position position="1"/>
    </location>
</feature>
<protein>
    <recommendedName>
        <fullName evidence="1">RNA polymerase recycling bacterial C-terminal domain-containing protein</fullName>
    </recommendedName>
</protein>
<dbReference type="AlphaFoldDB" id="A0A382RLE8"/>
<sequence length="319" mass="35972">LGGQTILEQFENCLHQFFCGAKRDLDQFINDTVESRQKLKVKLQEGMDQLLEINSHSSSVSSDLIQQIQQSEKSVELEEFTLRLFDFMGLGIDDIAPQTYRVTNAHRLPINLPGDRDGVLGLTFDRTRAVSRDDLTFVSWDHPIMSACVEQLLGSNDGTTVFVHWDTDSSPTLLMESVFILECLAPSELNADRFLPPTPIRVVINHHGKPELNKDQRFLSFPKIMRNGPAHLIPEFKQISKLIPPMVEATEQLASEQAAKTKQHTVASMRQKLSAEINRLETLAKINVNVRSGEISLLKEEQKKLGRCLGQARSRLDSI</sequence>
<dbReference type="Pfam" id="PF12137">
    <property type="entry name" value="RapA_C"/>
    <property type="match status" value="1"/>
</dbReference>
<feature type="non-terminal residue" evidence="2">
    <location>
        <position position="319"/>
    </location>
</feature>